<dbReference type="HOGENOM" id="CLU_823905_0_0_1"/>
<evidence type="ECO:0000313" key="3">
    <source>
        <dbReference type="Proteomes" id="UP000016924"/>
    </source>
</evidence>
<evidence type="ECO:0000256" key="1">
    <source>
        <dbReference type="SAM" id="MobiDB-lite"/>
    </source>
</evidence>
<evidence type="ECO:0000313" key="2">
    <source>
        <dbReference type="EMBL" id="EON68125.1"/>
    </source>
</evidence>
<name>R7Z1S2_CONA1</name>
<feature type="compositionally biased region" description="Polar residues" evidence="1">
    <location>
        <begin position="143"/>
        <end position="153"/>
    </location>
</feature>
<accession>R7Z1S2</accession>
<protein>
    <submittedName>
        <fullName evidence="2">Uncharacterized protein</fullName>
    </submittedName>
</protein>
<organism evidence="2 3">
    <name type="scientific">Coniosporium apollinis (strain CBS 100218)</name>
    <name type="common">Rock-inhabiting black yeast</name>
    <dbReference type="NCBI Taxonomy" id="1168221"/>
    <lineage>
        <taxon>Eukaryota</taxon>
        <taxon>Fungi</taxon>
        <taxon>Dikarya</taxon>
        <taxon>Ascomycota</taxon>
        <taxon>Pezizomycotina</taxon>
        <taxon>Dothideomycetes</taxon>
        <taxon>Dothideomycetes incertae sedis</taxon>
        <taxon>Coniosporium</taxon>
    </lineage>
</organism>
<dbReference type="GeneID" id="19904584"/>
<dbReference type="EMBL" id="JH767593">
    <property type="protein sequence ID" value="EON68125.1"/>
    <property type="molecule type" value="Genomic_DNA"/>
</dbReference>
<sequence>MPDRKKFDKLANASQREIARKIGVVESYWEVKLAQAIDEDIRPQDADPREWGRGLHDALPQLAQVTIGNASLANAFLRVEVNRRLQGLVRHAYSDSLSIVAGDVKRAAQAVTDAARATNITQATTHIPEAADAADDDDDSGHYSPSPSTTGSASHARMSVTRFRAAAASATQAVPVKRSEAIAEAQRVLTATTESLDGLHRQDLQQPLQQPFQQACQHVPEHHTPTTPAGHVVDLTVDPQQQLPQHSFQHISERHAPTIPAVQKTESADDFRPQAFQQTAQHAPGYPVPASPAAFTVAQADIEMADVSEMDIMRLEYELKQHQIEATKLKLAMLRAR</sequence>
<dbReference type="RefSeq" id="XP_007783442.1">
    <property type="nucleotide sequence ID" value="XM_007785252.1"/>
</dbReference>
<proteinExistence type="predicted"/>
<gene>
    <name evidence="2" type="ORF">W97_07273</name>
</gene>
<keyword evidence="3" id="KW-1185">Reference proteome</keyword>
<reference evidence="3" key="1">
    <citation type="submission" date="2012-06" db="EMBL/GenBank/DDBJ databases">
        <title>The genome sequence of Coniosporium apollinis CBS 100218.</title>
        <authorList>
            <consortium name="The Broad Institute Genome Sequencing Platform"/>
            <person name="Cuomo C."/>
            <person name="Gorbushina A."/>
            <person name="Noack S."/>
            <person name="Walker B."/>
            <person name="Young S.K."/>
            <person name="Zeng Q."/>
            <person name="Gargeya S."/>
            <person name="Fitzgerald M."/>
            <person name="Haas B."/>
            <person name="Abouelleil A."/>
            <person name="Alvarado L."/>
            <person name="Arachchi H.M."/>
            <person name="Berlin A.M."/>
            <person name="Chapman S.B."/>
            <person name="Goldberg J."/>
            <person name="Griggs A."/>
            <person name="Gujja S."/>
            <person name="Hansen M."/>
            <person name="Howarth C."/>
            <person name="Imamovic A."/>
            <person name="Larimer J."/>
            <person name="McCowan C."/>
            <person name="Montmayeur A."/>
            <person name="Murphy C."/>
            <person name="Neiman D."/>
            <person name="Pearson M."/>
            <person name="Priest M."/>
            <person name="Roberts A."/>
            <person name="Saif S."/>
            <person name="Shea T."/>
            <person name="Sisk P."/>
            <person name="Sykes S."/>
            <person name="Wortman J."/>
            <person name="Nusbaum C."/>
            <person name="Birren B."/>
        </authorList>
    </citation>
    <scope>NUCLEOTIDE SEQUENCE [LARGE SCALE GENOMIC DNA]</scope>
    <source>
        <strain evidence="3">CBS 100218</strain>
    </source>
</reference>
<dbReference type="OrthoDB" id="10673479at2759"/>
<feature type="region of interest" description="Disordered" evidence="1">
    <location>
        <begin position="122"/>
        <end position="156"/>
    </location>
</feature>
<dbReference type="AlphaFoldDB" id="R7Z1S2"/>
<dbReference type="Proteomes" id="UP000016924">
    <property type="component" value="Unassembled WGS sequence"/>
</dbReference>